<evidence type="ECO:0000313" key="3">
    <source>
        <dbReference type="Proteomes" id="UP000245959"/>
    </source>
</evidence>
<sequence>METGMVVQERHTAPVGAKPAFLPGMTSTAKPHGGMEGGAHEKYPQLLGFAQKSRGPWPKGGNFLGRGHSLRLLPPEVTRETSRC</sequence>
<evidence type="ECO:0000313" key="2">
    <source>
        <dbReference type="EMBL" id="PVY44300.1"/>
    </source>
</evidence>
<dbReference type="EMBL" id="QEKH01000007">
    <property type="protein sequence ID" value="PVY44300.1"/>
    <property type="molecule type" value="Genomic_DNA"/>
</dbReference>
<dbReference type="Proteomes" id="UP000245959">
    <property type="component" value="Unassembled WGS sequence"/>
</dbReference>
<accession>A0A2U1B6K4</accession>
<comment type="caution">
    <text evidence="2">The sequence shown here is derived from an EMBL/GenBank/DDBJ whole genome shotgun (WGS) entry which is preliminary data.</text>
</comment>
<name>A0A2U1B6K4_9BACT</name>
<evidence type="ECO:0000256" key="1">
    <source>
        <dbReference type="SAM" id="MobiDB-lite"/>
    </source>
</evidence>
<organism evidence="2 3">
    <name type="scientific">Victivallis vadensis</name>
    <dbReference type="NCBI Taxonomy" id="172901"/>
    <lineage>
        <taxon>Bacteria</taxon>
        <taxon>Pseudomonadati</taxon>
        <taxon>Lentisphaerota</taxon>
        <taxon>Lentisphaeria</taxon>
        <taxon>Victivallales</taxon>
        <taxon>Victivallaceae</taxon>
        <taxon>Victivallis</taxon>
    </lineage>
</organism>
<proteinExistence type="predicted"/>
<gene>
    <name evidence="2" type="ORF">C8D82_10755</name>
</gene>
<dbReference type="AlphaFoldDB" id="A0A2U1B6K4"/>
<protein>
    <submittedName>
        <fullName evidence="2">Uncharacterized protein</fullName>
    </submittedName>
</protein>
<keyword evidence="3" id="KW-1185">Reference proteome</keyword>
<feature type="region of interest" description="Disordered" evidence="1">
    <location>
        <begin position="1"/>
        <end position="40"/>
    </location>
</feature>
<reference evidence="2 3" key="1">
    <citation type="submission" date="2018-04" db="EMBL/GenBank/DDBJ databases">
        <title>Genomic Encyclopedia of Type Strains, Phase IV (KMG-IV): sequencing the most valuable type-strain genomes for metagenomic binning, comparative biology and taxonomic classification.</title>
        <authorList>
            <person name="Goeker M."/>
        </authorList>
    </citation>
    <scope>NUCLEOTIDE SEQUENCE [LARGE SCALE GENOMIC DNA]</scope>
    <source>
        <strain evidence="2 3">DSM 14823</strain>
    </source>
</reference>